<feature type="compositionally biased region" description="Basic and acidic residues" evidence="1">
    <location>
        <begin position="30"/>
        <end position="54"/>
    </location>
</feature>
<protein>
    <submittedName>
        <fullName evidence="2">Uncharacterized protein</fullName>
    </submittedName>
</protein>
<organism evidence="2">
    <name type="scientific">marine sediment metagenome</name>
    <dbReference type="NCBI Taxonomy" id="412755"/>
    <lineage>
        <taxon>unclassified sequences</taxon>
        <taxon>metagenomes</taxon>
        <taxon>ecological metagenomes</taxon>
    </lineage>
</organism>
<feature type="compositionally biased region" description="Pro residues" evidence="1">
    <location>
        <begin position="102"/>
        <end position="132"/>
    </location>
</feature>
<accession>X1ITW4</accession>
<comment type="caution">
    <text evidence="2">The sequence shown here is derived from an EMBL/GenBank/DDBJ whole genome shotgun (WGS) entry which is preliminary data.</text>
</comment>
<proteinExistence type="predicted"/>
<gene>
    <name evidence="2" type="ORF">S03H2_51362</name>
</gene>
<name>X1ITW4_9ZZZZ</name>
<feature type="region of interest" description="Disordered" evidence="1">
    <location>
        <begin position="99"/>
        <end position="137"/>
    </location>
</feature>
<reference evidence="2" key="1">
    <citation type="journal article" date="2014" name="Front. Microbiol.">
        <title>High frequency of phylogenetically diverse reductive dehalogenase-homologous genes in deep subseafloor sedimentary metagenomes.</title>
        <authorList>
            <person name="Kawai M."/>
            <person name="Futagami T."/>
            <person name="Toyoda A."/>
            <person name="Takaki Y."/>
            <person name="Nishi S."/>
            <person name="Hori S."/>
            <person name="Arai W."/>
            <person name="Tsubouchi T."/>
            <person name="Morono Y."/>
            <person name="Uchiyama I."/>
            <person name="Ito T."/>
            <person name="Fujiyama A."/>
            <person name="Inagaki F."/>
            <person name="Takami H."/>
        </authorList>
    </citation>
    <scope>NUCLEOTIDE SEQUENCE</scope>
    <source>
        <strain evidence="2">Expedition CK06-06</strain>
    </source>
</reference>
<dbReference type="EMBL" id="BARU01032581">
    <property type="protein sequence ID" value="GAH72715.1"/>
    <property type="molecule type" value="Genomic_DNA"/>
</dbReference>
<evidence type="ECO:0000313" key="2">
    <source>
        <dbReference type="EMBL" id="GAH72715.1"/>
    </source>
</evidence>
<evidence type="ECO:0000256" key="1">
    <source>
        <dbReference type="SAM" id="MobiDB-lite"/>
    </source>
</evidence>
<feature type="region of interest" description="Disordered" evidence="1">
    <location>
        <begin position="30"/>
        <end position="85"/>
    </location>
</feature>
<dbReference type="AlphaFoldDB" id="X1ITW4"/>
<sequence>MDFPLGGGYEPGAYNVRSFPEFDLGAIRTAEEEREREEKITKEQLQDPTKRITKEQLTAPEGGGEGGDGKKEVIRNGAVAPSGTVAPKTALDEILDIVPKTEPLPPTGLPPTGLPSPELPPPPDAGPRPVGMPPAGGEQEMLSQLLKSILSPSQMPAVSPGMMPFSPVNVPPAADVLPPEAQPVSAIQQLLTQPLTQPFREGMTGNYPVKGEMYKLRR</sequence>